<evidence type="ECO:0000313" key="2">
    <source>
        <dbReference type="EMBL" id="KYP41678.1"/>
    </source>
</evidence>
<dbReference type="STRING" id="3821.A0A151RGG6"/>
<evidence type="ECO:0000256" key="1">
    <source>
        <dbReference type="SAM" id="MobiDB-lite"/>
    </source>
</evidence>
<feature type="region of interest" description="Disordered" evidence="1">
    <location>
        <begin position="443"/>
        <end position="486"/>
    </location>
</feature>
<organism evidence="2 3">
    <name type="scientific">Cajanus cajan</name>
    <name type="common">Pigeon pea</name>
    <name type="synonym">Cajanus indicus</name>
    <dbReference type="NCBI Taxonomy" id="3821"/>
    <lineage>
        <taxon>Eukaryota</taxon>
        <taxon>Viridiplantae</taxon>
        <taxon>Streptophyta</taxon>
        <taxon>Embryophyta</taxon>
        <taxon>Tracheophyta</taxon>
        <taxon>Spermatophyta</taxon>
        <taxon>Magnoliopsida</taxon>
        <taxon>eudicotyledons</taxon>
        <taxon>Gunneridae</taxon>
        <taxon>Pentapetalae</taxon>
        <taxon>rosids</taxon>
        <taxon>fabids</taxon>
        <taxon>Fabales</taxon>
        <taxon>Fabaceae</taxon>
        <taxon>Papilionoideae</taxon>
        <taxon>50 kb inversion clade</taxon>
        <taxon>NPAAA clade</taxon>
        <taxon>indigoferoid/millettioid clade</taxon>
        <taxon>Phaseoleae</taxon>
        <taxon>Cajanus</taxon>
    </lineage>
</organism>
<feature type="compositionally biased region" description="Polar residues" evidence="1">
    <location>
        <begin position="474"/>
        <end position="486"/>
    </location>
</feature>
<dbReference type="Proteomes" id="UP000075243">
    <property type="component" value="Unassembled WGS sequence"/>
</dbReference>
<reference evidence="2" key="1">
    <citation type="journal article" date="2012" name="Nat. Biotechnol.">
        <title>Draft genome sequence of pigeonpea (Cajanus cajan), an orphan legume crop of resource-poor farmers.</title>
        <authorList>
            <person name="Varshney R.K."/>
            <person name="Chen W."/>
            <person name="Li Y."/>
            <person name="Bharti A.K."/>
            <person name="Saxena R.K."/>
            <person name="Schlueter J.A."/>
            <person name="Donoghue M.T."/>
            <person name="Azam S."/>
            <person name="Fan G."/>
            <person name="Whaley A.M."/>
            <person name="Farmer A.D."/>
            <person name="Sheridan J."/>
            <person name="Iwata A."/>
            <person name="Tuteja R."/>
            <person name="Penmetsa R.V."/>
            <person name="Wu W."/>
            <person name="Upadhyaya H.D."/>
            <person name="Yang S.P."/>
            <person name="Shah T."/>
            <person name="Saxena K.B."/>
            <person name="Michael T."/>
            <person name="McCombie W.R."/>
            <person name="Yang B."/>
            <person name="Zhang G."/>
            <person name="Yang H."/>
            <person name="Wang J."/>
            <person name="Spillane C."/>
            <person name="Cook D.R."/>
            <person name="May G.D."/>
            <person name="Xu X."/>
            <person name="Jackson S.A."/>
        </authorList>
    </citation>
    <scope>NUCLEOTIDE SEQUENCE [LARGE SCALE GENOMIC DNA]</scope>
</reference>
<protein>
    <submittedName>
        <fullName evidence="2">Uncharacterized protein</fullName>
    </submittedName>
</protein>
<name>A0A151RGG6_CAJCA</name>
<dbReference type="AlphaFoldDB" id="A0A151RGG6"/>
<dbReference type="Gramene" id="C.cajan_36891.t">
    <property type="protein sequence ID" value="C.cajan_36891.t"/>
    <property type="gene ID" value="C.cajan_36891"/>
</dbReference>
<proteinExistence type="predicted"/>
<feature type="compositionally biased region" description="Basic and acidic residues" evidence="1">
    <location>
        <begin position="456"/>
        <end position="466"/>
    </location>
</feature>
<accession>A0A151RGG6</accession>
<dbReference type="EMBL" id="KQ483757">
    <property type="protein sequence ID" value="KYP41678.1"/>
    <property type="molecule type" value="Genomic_DNA"/>
</dbReference>
<sequence>MKSCIDLTSTNEGFDQDSLDDTTMEVAEIMAKSLPDVENVNRSLKKSSKNDKRKEIAKKMSKSLSFGHNVNCSMENSFLRGKHPTIDGKNGTTIRGENEFPINEILINNFPFEGNSFGMNNLHSSYSPSGFILSSSGVHISRMDTNQLGSAQTSMFNQSIRGIRSLNTSLNLQGYVNDTCNIGAPLSLNNAFLEPRMIVSHPSSNNTNMTFLSSGHVNKQSKEREFDLNIPYYADNDKVGTSSKAIKECQFYGQHNGIGHYTNQEISFDLNDNDTTCDINLLNLDLARKKYITSLNARINKQMPQRTLYPSEFSNTILDIGSSKKSFYPCISSIELDIGKSKTCESPESQSLDSHKESSLSDKSQGLTIFDRKIISPFDLGDQNMSMTTKEQMNSSGSFMQNKKNLFDWLDQEQETSLQQCDAHESLVVLNDSFEMECEMNRNPAEFSPTEPRNPYMKDKKNNKEAKGHKKSHGSSFNQNMKLKKL</sequence>
<evidence type="ECO:0000313" key="3">
    <source>
        <dbReference type="Proteomes" id="UP000075243"/>
    </source>
</evidence>
<keyword evidence="3" id="KW-1185">Reference proteome</keyword>
<gene>
    <name evidence="2" type="ORF">KK1_036927</name>
</gene>